<dbReference type="KEGG" id="fuv:JR347_06015"/>
<name>A0A974WK13_9BACT</name>
<dbReference type="Proteomes" id="UP000662783">
    <property type="component" value="Chromosome"/>
</dbReference>
<proteinExistence type="predicted"/>
<accession>A0A974WK13</accession>
<dbReference type="AlphaFoldDB" id="A0A974WK13"/>
<reference evidence="1" key="1">
    <citation type="submission" date="2021-02" db="EMBL/GenBank/DDBJ databases">
        <title>Fulvivirga sp. S481 isolated from sea water.</title>
        <authorList>
            <person name="Bae S.S."/>
            <person name="Baek K."/>
        </authorList>
    </citation>
    <scope>NUCLEOTIDE SEQUENCE</scope>
    <source>
        <strain evidence="1">S481</strain>
    </source>
</reference>
<sequence>MHEIEPYYRWLNFYNSAEDARSPYHGKEYNYDMYSDTIYGYYIDPAWDYLGSETLYNKLLFVDYEKGTAVIELMGEWNDAINNDIMHFKRNIIEHMMREGISKFILIGESVFNFHGSDDEYYSEWFEEVEDSDNFSEPGWIAGVNFPDFIKDELSNYNIDLYINLGGELDVVNWRTMAPKRFCEFVDGLIQRRLN</sequence>
<protein>
    <submittedName>
        <fullName evidence="1">Uncharacterized protein</fullName>
    </submittedName>
</protein>
<evidence type="ECO:0000313" key="2">
    <source>
        <dbReference type="Proteomes" id="UP000662783"/>
    </source>
</evidence>
<dbReference type="RefSeq" id="WP_205723146.1">
    <property type="nucleotide sequence ID" value="NZ_CP070608.1"/>
</dbReference>
<gene>
    <name evidence="1" type="ORF">JR347_06015</name>
</gene>
<keyword evidence="2" id="KW-1185">Reference proteome</keyword>
<dbReference type="EMBL" id="CP070608">
    <property type="protein sequence ID" value="QSE98632.1"/>
    <property type="molecule type" value="Genomic_DNA"/>
</dbReference>
<evidence type="ECO:0000313" key="1">
    <source>
        <dbReference type="EMBL" id="QSE98632.1"/>
    </source>
</evidence>
<organism evidence="1 2">
    <name type="scientific">Fulvivirga lutea</name>
    <dbReference type="NCBI Taxonomy" id="2810512"/>
    <lineage>
        <taxon>Bacteria</taxon>
        <taxon>Pseudomonadati</taxon>
        <taxon>Bacteroidota</taxon>
        <taxon>Cytophagia</taxon>
        <taxon>Cytophagales</taxon>
        <taxon>Fulvivirgaceae</taxon>
        <taxon>Fulvivirga</taxon>
    </lineage>
</organism>